<evidence type="ECO:0000256" key="6">
    <source>
        <dbReference type="SAM" id="SignalP"/>
    </source>
</evidence>
<dbReference type="SUPFAM" id="SSF48403">
    <property type="entry name" value="Ankyrin repeat"/>
    <property type="match status" value="2"/>
</dbReference>
<keyword evidence="5" id="KW-0472">Membrane</keyword>
<feature type="region of interest" description="Disordered" evidence="4">
    <location>
        <begin position="139"/>
        <end position="254"/>
    </location>
</feature>
<protein>
    <submittedName>
        <fullName evidence="7">Uncharacterized protein</fullName>
    </submittedName>
</protein>
<dbReference type="PROSITE" id="PS50297">
    <property type="entry name" value="ANK_REP_REGION"/>
    <property type="match status" value="7"/>
</dbReference>
<feature type="repeat" description="ANK" evidence="3">
    <location>
        <begin position="1078"/>
        <end position="1111"/>
    </location>
</feature>
<feature type="repeat" description="ANK" evidence="3">
    <location>
        <begin position="1112"/>
        <end position="1144"/>
    </location>
</feature>
<dbReference type="Gene3D" id="1.25.40.20">
    <property type="entry name" value="Ankyrin repeat-containing domain"/>
    <property type="match status" value="4"/>
</dbReference>
<dbReference type="PRINTS" id="PR01415">
    <property type="entry name" value="ANKYRIN"/>
</dbReference>
<dbReference type="Pfam" id="PF12796">
    <property type="entry name" value="Ank_2"/>
    <property type="match status" value="3"/>
</dbReference>
<name>A0AAE8MPZ9_9PEZI</name>
<keyword evidence="8" id="KW-1185">Reference proteome</keyword>
<evidence type="ECO:0000256" key="2">
    <source>
        <dbReference type="ARBA" id="ARBA00023043"/>
    </source>
</evidence>
<feature type="repeat" description="ANK" evidence="3">
    <location>
        <begin position="891"/>
        <end position="925"/>
    </location>
</feature>
<evidence type="ECO:0000256" key="3">
    <source>
        <dbReference type="PROSITE-ProRule" id="PRU00023"/>
    </source>
</evidence>
<feature type="repeat" description="ANK" evidence="3">
    <location>
        <begin position="1181"/>
        <end position="1213"/>
    </location>
</feature>
<dbReference type="PANTHER" id="PTHR24123">
    <property type="entry name" value="ANKYRIN REPEAT-CONTAINING"/>
    <property type="match status" value="1"/>
</dbReference>
<dbReference type="Proteomes" id="UP001187682">
    <property type="component" value="Unassembled WGS sequence"/>
</dbReference>
<evidence type="ECO:0000256" key="4">
    <source>
        <dbReference type="SAM" id="MobiDB-lite"/>
    </source>
</evidence>
<keyword evidence="5" id="KW-1133">Transmembrane helix</keyword>
<feature type="transmembrane region" description="Helical" evidence="5">
    <location>
        <begin position="463"/>
        <end position="485"/>
    </location>
</feature>
<feature type="transmembrane region" description="Helical" evidence="5">
    <location>
        <begin position="323"/>
        <end position="346"/>
    </location>
</feature>
<dbReference type="SMART" id="SM00248">
    <property type="entry name" value="ANK"/>
    <property type="match status" value="11"/>
</dbReference>
<evidence type="ECO:0000256" key="1">
    <source>
        <dbReference type="ARBA" id="ARBA00022737"/>
    </source>
</evidence>
<keyword evidence="2 3" id="KW-0040">ANK repeat</keyword>
<keyword evidence="1" id="KW-0677">Repeat</keyword>
<gene>
    <name evidence="7" type="ORF">DNG_00854</name>
</gene>
<feature type="transmembrane region" description="Helical" evidence="5">
    <location>
        <begin position="60"/>
        <end position="81"/>
    </location>
</feature>
<feature type="region of interest" description="Disordered" evidence="4">
    <location>
        <begin position="570"/>
        <end position="615"/>
    </location>
</feature>
<keyword evidence="6" id="KW-0732">Signal</keyword>
<reference evidence="7" key="1">
    <citation type="submission" date="2018-03" db="EMBL/GenBank/DDBJ databases">
        <authorList>
            <person name="Guldener U."/>
        </authorList>
    </citation>
    <scope>NUCLEOTIDE SEQUENCE</scope>
</reference>
<evidence type="ECO:0000313" key="8">
    <source>
        <dbReference type="Proteomes" id="UP001187682"/>
    </source>
</evidence>
<comment type="caution">
    <text evidence="7">The sequence shown here is derived from an EMBL/GenBank/DDBJ whole genome shotgun (WGS) entry which is preliminary data.</text>
</comment>
<dbReference type="PROSITE" id="PS50088">
    <property type="entry name" value="ANK_REPEAT"/>
    <property type="match status" value="10"/>
</dbReference>
<feature type="signal peptide" evidence="6">
    <location>
        <begin position="1"/>
        <end position="20"/>
    </location>
</feature>
<proteinExistence type="predicted"/>
<dbReference type="InterPro" id="IPR036770">
    <property type="entry name" value="Ankyrin_rpt-contain_sf"/>
</dbReference>
<feature type="compositionally biased region" description="Basic and acidic residues" evidence="4">
    <location>
        <begin position="428"/>
        <end position="438"/>
    </location>
</feature>
<dbReference type="PANTHER" id="PTHR24123:SF33">
    <property type="entry name" value="PROTEIN HOS4"/>
    <property type="match status" value="1"/>
</dbReference>
<dbReference type="Pfam" id="PF00023">
    <property type="entry name" value="Ank"/>
    <property type="match status" value="1"/>
</dbReference>
<feature type="region of interest" description="Disordered" evidence="4">
    <location>
        <begin position="424"/>
        <end position="449"/>
    </location>
</feature>
<feature type="transmembrane region" description="Helical" evidence="5">
    <location>
        <begin position="284"/>
        <end position="303"/>
    </location>
</feature>
<feature type="repeat" description="ANK" evidence="3">
    <location>
        <begin position="1024"/>
        <end position="1044"/>
    </location>
</feature>
<dbReference type="EMBL" id="ONZQ02000001">
    <property type="protein sequence ID" value="SPN97340.1"/>
    <property type="molecule type" value="Genomic_DNA"/>
</dbReference>
<organism evidence="7 8">
    <name type="scientific">Cephalotrichum gorgonifer</name>
    <dbReference type="NCBI Taxonomy" id="2041049"/>
    <lineage>
        <taxon>Eukaryota</taxon>
        <taxon>Fungi</taxon>
        <taxon>Dikarya</taxon>
        <taxon>Ascomycota</taxon>
        <taxon>Pezizomycotina</taxon>
        <taxon>Sordariomycetes</taxon>
        <taxon>Hypocreomycetidae</taxon>
        <taxon>Microascales</taxon>
        <taxon>Microascaceae</taxon>
        <taxon>Cephalotrichum</taxon>
    </lineage>
</organism>
<dbReference type="InterPro" id="IPR002110">
    <property type="entry name" value="Ankyrin_rpt"/>
</dbReference>
<feature type="compositionally biased region" description="Low complexity" evidence="4">
    <location>
        <begin position="148"/>
        <end position="157"/>
    </location>
</feature>
<keyword evidence="5" id="KW-0812">Transmembrane</keyword>
<evidence type="ECO:0000256" key="5">
    <source>
        <dbReference type="SAM" id="Phobius"/>
    </source>
</evidence>
<feature type="repeat" description="ANK" evidence="3">
    <location>
        <begin position="1148"/>
        <end position="1180"/>
    </location>
</feature>
<feature type="compositionally biased region" description="Basic and acidic residues" evidence="4">
    <location>
        <begin position="584"/>
        <end position="599"/>
    </location>
</feature>
<dbReference type="InterPro" id="IPR051165">
    <property type="entry name" value="Multifunctional_ANK_Repeat"/>
</dbReference>
<feature type="repeat" description="ANK" evidence="3">
    <location>
        <begin position="959"/>
        <end position="991"/>
    </location>
</feature>
<evidence type="ECO:0000313" key="7">
    <source>
        <dbReference type="EMBL" id="SPN97340.1"/>
    </source>
</evidence>
<feature type="repeat" description="ANK" evidence="3">
    <location>
        <begin position="1214"/>
        <end position="1246"/>
    </location>
</feature>
<feature type="chain" id="PRO_5042155427" evidence="6">
    <location>
        <begin position="21"/>
        <end position="1324"/>
    </location>
</feature>
<feature type="repeat" description="ANK" evidence="3">
    <location>
        <begin position="1247"/>
        <end position="1279"/>
    </location>
</feature>
<accession>A0AAE8MPZ9</accession>
<sequence length="1324" mass="146536">MAIQLLWLLIAACLAGFVAADGGDDFYNNLSSDLAPLLALFGERVTTQFISQSIGWADNIVLAMAPFGILTIIVSAIRVGGPSWLKAVIGRARENRTVAESELMSSTSHEVCELWNGQHVVRVLGSGPIREFIVMLPKGGRANAQEPDQTQTSTSTTESERDSTGSQTAGSEVHLETLDPPTTEVLEGKEPSLDTPLRPTIRNTIFGKRIPPPHDQDSERGPPNLGTPKTQVPNGPDVERRDRKRPSSKMGDRVRPPVVVIRNTSVHTPNLTLNAHNPVRRLELYIVAACGIILQLGVIVYAGITAKYLTLVLLKDEHPVEDYAFPCTVTGILLLMSGVLICAYIVESSTTETTYQSADEMEARVVWLQRAGTVNDQAFESFDVFPDDPQVLVTTSQRAPRRKLGDLWPAKVIRGVTKVLRGPTDQIGETKRREETAPRKSSLKSVLGQPTRRTSEDILDIEVEAVIATTGAAVGICGFIAQFIGLRGMHWSVSVAKLGAVIIITLLRAWVRRGLAKPPSCERLASGFELDWFAMVLGDLDRAPWQDVSDCGEEVARDWRIVTGRGPEGYKRLHPVTDTSNPKQHTETIENGSPRRTETAEDGVPVAGNSDTSNSKAHAVMMTRRDLGRLSGWQGPASAEAAAFTRAIEITMDALFGDSLTGSFTWTLQAQYAQSGIQPVNFRLTQSNGTWEACSDEIEAALSLWLYSDIQGTGLGSLDQIYLCIIPPLSVLHRLPQADAVIELARKHAGRHEGLQHWKHAGYVYLWLFRLKDAQYHDRDLEDRGIDLKDAQYNDWGVDGLKLKRDIEEELWAVDWGVLSKLMSLYVRQLRPWSFIPKKEVQSGWKPKMPDTHYPESFRFTGLHRRTTYDSWVALEKGTRKEEELNAKDIHDWTPLHYAVLARKGDLTPTRELLEQQADVSARDLIEWTPLHYAYPSRKTSTVRYFLREGADVNARGRDGVSPLHCAVASGDSEMVRVLAEAGAALDIQDATGNTALLWAAFRGRKGNVEYLWRGTNRKMRGHYGRTALHLAARAGMPRVVKLICDNLHAGKIHNEYWETRQEREREIKEAVESRDRMGQTPLHLAAENGHDDCMRVLIFSMGADMEATNHNGLTALHVAAVKGLADIVSLLIAFEANGDIKKVTDVNGWTLLHRAVCYRYPKGVRLLNELGADKEARDRRALTPLHLAVLHTPVVYISLLVLLGADKEAKDEAGQTPLQIAVFHNRLDAMERLLEVGADEKAKDNMGRTLPHTAAYRNHTKAIRVLCEMGADKEARDMAGRTPLRAAVAEKNHKGISVLCELGADQETMHSDGSADVVTEGSS</sequence>
<feature type="repeat" description="ANK" evidence="3">
    <location>
        <begin position="926"/>
        <end position="958"/>
    </location>
</feature>